<gene>
    <name evidence="2" type="ORF">BXY66_3874</name>
</gene>
<evidence type="ECO:0000256" key="1">
    <source>
        <dbReference type="SAM" id="MobiDB-lite"/>
    </source>
</evidence>
<name>A0A4R1N914_9RHOB</name>
<sequence>MAKFGAWLVSSNLDETLTGKVHPADQQVAVLVPKDDTLHTHDEHSRTRPKAHK</sequence>
<dbReference type="Proteomes" id="UP000295673">
    <property type="component" value="Unassembled WGS sequence"/>
</dbReference>
<accession>A0A4R1N914</accession>
<comment type="caution">
    <text evidence="2">The sequence shown here is derived from an EMBL/GenBank/DDBJ whole genome shotgun (WGS) entry which is preliminary data.</text>
</comment>
<protein>
    <submittedName>
        <fullName evidence="2">Uncharacterized protein</fullName>
    </submittedName>
</protein>
<dbReference type="AlphaFoldDB" id="A0A4R1N914"/>
<evidence type="ECO:0000313" key="2">
    <source>
        <dbReference type="EMBL" id="TCK99372.1"/>
    </source>
</evidence>
<evidence type="ECO:0000313" key="3">
    <source>
        <dbReference type="Proteomes" id="UP000295673"/>
    </source>
</evidence>
<dbReference type="EMBL" id="SMGR01000005">
    <property type="protein sequence ID" value="TCK99372.1"/>
    <property type="molecule type" value="Genomic_DNA"/>
</dbReference>
<reference evidence="2 3" key="1">
    <citation type="submission" date="2019-03" db="EMBL/GenBank/DDBJ databases">
        <title>Genomic Encyclopedia of Archaeal and Bacterial Type Strains, Phase II (KMG-II): from individual species to whole genera.</title>
        <authorList>
            <person name="Goeker M."/>
        </authorList>
    </citation>
    <scope>NUCLEOTIDE SEQUENCE [LARGE SCALE GENOMIC DNA]</scope>
    <source>
        <strain evidence="2 3">DSM 26433</strain>
    </source>
</reference>
<keyword evidence="3" id="KW-1185">Reference proteome</keyword>
<proteinExistence type="predicted"/>
<organism evidence="2 3">
    <name type="scientific">Shimia isoporae</name>
    <dbReference type="NCBI Taxonomy" id="647720"/>
    <lineage>
        <taxon>Bacteria</taxon>
        <taxon>Pseudomonadati</taxon>
        <taxon>Pseudomonadota</taxon>
        <taxon>Alphaproteobacteria</taxon>
        <taxon>Rhodobacterales</taxon>
        <taxon>Roseobacteraceae</taxon>
    </lineage>
</organism>
<feature type="region of interest" description="Disordered" evidence="1">
    <location>
        <begin position="33"/>
        <end position="53"/>
    </location>
</feature>
<feature type="compositionally biased region" description="Basic and acidic residues" evidence="1">
    <location>
        <begin position="33"/>
        <end position="46"/>
    </location>
</feature>